<dbReference type="STRING" id="1341132.A0A3F3PS19"/>
<reference evidence="1 2" key="1">
    <citation type="submission" date="2018-07" db="EMBL/GenBank/DDBJ databases">
        <title>The genomes of Aspergillus section Nigri reveals drivers in fungal speciation.</title>
        <authorList>
            <consortium name="DOE Joint Genome Institute"/>
            <person name="Vesth T.C."/>
            <person name="Nybo J."/>
            <person name="Theobald S."/>
            <person name="Brandl J."/>
            <person name="Frisvad J.C."/>
            <person name="Nielsen K.F."/>
            <person name="Lyhne E.K."/>
            <person name="Kogle M.E."/>
            <person name="Kuo A."/>
            <person name="Riley R."/>
            <person name="Clum A."/>
            <person name="Nolan M."/>
            <person name="Lipzen A."/>
            <person name="Salamov A."/>
            <person name="Henrissat B."/>
            <person name="Wiebenga A."/>
            <person name="De vries R.P."/>
            <person name="Grigoriev I.V."/>
            <person name="Mortensen U.H."/>
            <person name="Andersen M.R."/>
            <person name="Baker S.E."/>
        </authorList>
    </citation>
    <scope>NUCLEOTIDE SEQUENCE [LARGE SCALE GENOMIC DNA]</scope>
    <source>
        <strain evidence="1 2">CBS 139.54b</strain>
    </source>
</reference>
<dbReference type="GeneID" id="38135872"/>
<dbReference type="RefSeq" id="XP_026622650.1">
    <property type="nucleotide sequence ID" value="XM_026767516.1"/>
</dbReference>
<organism evidence="1 2">
    <name type="scientific">Aspergillus welwitschiae</name>
    <dbReference type="NCBI Taxonomy" id="1341132"/>
    <lineage>
        <taxon>Eukaryota</taxon>
        <taxon>Fungi</taxon>
        <taxon>Dikarya</taxon>
        <taxon>Ascomycota</taxon>
        <taxon>Pezizomycotina</taxon>
        <taxon>Eurotiomycetes</taxon>
        <taxon>Eurotiomycetidae</taxon>
        <taxon>Eurotiales</taxon>
        <taxon>Aspergillaceae</taxon>
        <taxon>Aspergillus</taxon>
        <taxon>Aspergillus subgen. Circumdati</taxon>
    </lineage>
</organism>
<gene>
    <name evidence="1" type="ORF">BDQ94DRAFT_150127</name>
</gene>
<sequence>MDIQYFINSDILFSISTVFHFTITSTHNLPARYIKPPAIIMSTHRLTEHNLFIHDQTIDIKQDPKRTSNRMQDHGQNQNQNQKQIPSWLITLISSEHMHKLNSQLALNLSKLPSTTTSNSTPNTTKGTDIDIDADIQHITNVLSSLPPHDPICSRFKLLEDILSTQAHSRQENLSSNPIPLERFLTPGYSDPYYIVERALEELGIPFGNLESGEIRRNMARENVDAVREATMGMEANSVCEGRVGRTI</sequence>
<name>A0A3F3PS19_9EURO</name>
<evidence type="ECO:0000313" key="2">
    <source>
        <dbReference type="Proteomes" id="UP000253729"/>
    </source>
</evidence>
<keyword evidence="2" id="KW-1185">Reference proteome</keyword>
<evidence type="ECO:0000313" key="1">
    <source>
        <dbReference type="EMBL" id="RDH29628.1"/>
    </source>
</evidence>
<dbReference type="AlphaFoldDB" id="A0A3F3PS19"/>
<dbReference type="Proteomes" id="UP000253729">
    <property type="component" value="Unassembled WGS sequence"/>
</dbReference>
<protein>
    <submittedName>
        <fullName evidence="1">Uncharacterized protein</fullName>
    </submittedName>
</protein>
<dbReference type="EMBL" id="KZ852066">
    <property type="protein sequence ID" value="RDH29628.1"/>
    <property type="molecule type" value="Genomic_DNA"/>
</dbReference>
<proteinExistence type="predicted"/>
<accession>A0A3F3PS19</accession>